<reference evidence="1 2" key="1">
    <citation type="submission" date="2014-04" db="EMBL/GenBank/DDBJ databases">
        <authorList>
            <consortium name="DOE Joint Genome Institute"/>
            <person name="Kuo A."/>
            <person name="Martino E."/>
            <person name="Perotto S."/>
            <person name="Kohler A."/>
            <person name="Nagy L.G."/>
            <person name="Floudas D."/>
            <person name="Copeland A."/>
            <person name="Barry K.W."/>
            <person name="Cichocki N."/>
            <person name="Veneault-Fourrey C."/>
            <person name="LaButti K."/>
            <person name="Lindquist E.A."/>
            <person name="Lipzen A."/>
            <person name="Lundell T."/>
            <person name="Morin E."/>
            <person name="Murat C."/>
            <person name="Sun H."/>
            <person name="Tunlid A."/>
            <person name="Henrissat B."/>
            <person name="Grigoriev I.V."/>
            <person name="Hibbett D.S."/>
            <person name="Martin F."/>
            <person name="Nordberg H.P."/>
            <person name="Cantor M.N."/>
            <person name="Hua S.X."/>
        </authorList>
    </citation>
    <scope>NUCLEOTIDE SEQUENCE [LARGE SCALE GENOMIC DNA]</scope>
    <source>
        <strain evidence="1 2">Zn</strain>
    </source>
</reference>
<dbReference type="InterPro" id="IPR021858">
    <property type="entry name" value="Fun_TF"/>
</dbReference>
<dbReference type="EMBL" id="KN832873">
    <property type="protein sequence ID" value="KIN04338.1"/>
    <property type="molecule type" value="Genomic_DNA"/>
</dbReference>
<dbReference type="Pfam" id="PF11951">
    <property type="entry name" value="Fungal_trans_2"/>
    <property type="match status" value="1"/>
</dbReference>
<reference evidence="2" key="2">
    <citation type="submission" date="2015-01" db="EMBL/GenBank/DDBJ databases">
        <title>Evolutionary Origins and Diversification of the Mycorrhizal Mutualists.</title>
        <authorList>
            <consortium name="DOE Joint Genome Institute"/>
            <consortium name="Mycorrhizal Genomics Consortium"/>
            <person name="Kohler A."/>
            <person name="Kuo A."/>
            <person name="Nagy L.G."/>
            <person name="Floudas D."/>
            <person name="Copeland A."/>
            <person name="Barry K.W."/>
            <person name="Cichocki N."/>
            <person name="Veneault-Fourrey C."/>
            <person name="LaButti K."/>
            <person name="Lindquist E.A."/>
            <person name="Lipzen A."/>
            <person name="Lundell T."/>
            <person name="Morin E."/>
            <person name="Murat C."/>
            <person name="Riley R."/>
            <person name="Ohm R."/>
            <person name="Sun H."/>
            <person name="Tunlid A."/>
            <person name="Henrissat B."/>
            <person name="Grigoriev I.V."/>
            <person name="Hibbett D.S."/>
            <person name="Martin F."/>
        </authorList>
    </citation>
    <scope>NUCLEOTIDE SEQUENCE [LARGE SCALE GENOMIC DNA]</scope>
    <source>
        <strain evidence="2">Zn</strain>
    </source>
</reference>
<accession>A0A0C3DQL4</accession>
<gene>
    <name evidence="1" type="ORF">OIDMADRAFT_52265</name>
</gene>
<dbReference type="InParanoid" id="A0A0C3DQL4"/>
<sequence length="469" mass="53524">MDKTFHFVDTTQVDGSVRKAMRSHVMKGKNVGKTFRRPSRLDIARRQPHVYAALLRSTRALNEEENSANPESLCPTAIARNIGNVFLTLPHPLALTSDALKVVNQFFIYVAQKMYPSQLGLSSDDAMSVWLRFMCTDEAASHCSIALMQTCNDFFIGDGASSQMALHHLSQTFTLVNKRLQSNEALSDSTLGIILLLMLQEQIRNAKLETRIHYEGLRKMIELRGGLGQLEGNLPLLLKICKTDITYALQNGGPMIFFRDRMSEVRNTLLERGFDFDRLSAASAIRHTGLNPCLHEVLLDVINVASLFNNIPTDQTLRINTFEEIIVSILSRLIRFRPLQSSKRESNIEAAYHIGLIIFMMTLFLQYDNRRILEYDLVSLCLKDVLDSGLDEQERDLTLWLMFIGGIWVSGDTDGGWFISKARRLLRRLSIKSWREVHNSVRKFPWIDALHDRLGFVVWNLAYRESQIS</sequence>
<protein>
    <submittedName>
        <fullName evidence="1">Uncharacterized protein</fullName>
    </submittedName>
</protein>
<keyword evidence="2" id="KW-1185">Reference proteome</keyword>
<dbReference type="Proteomes" id="UP000054321">
    <property type="component" value="Unassembled WGS sequence"/>
</dbReference>
<evidence type="ECO:0000313" key="2">
    <source>
        <dbReference type="Proteomes" id="UP000054321"/>
    </source>
</evidence>
<evidence type="ECO:0000313" key="1">
    <source>
        <dbReference type="EMBL" id="KIN04338.1"/>
    </source>
</evidence>
<dbReference type="PANTHER" id="PTHR37540">
    <property type="entry name" value="TRANSCRIPTION FACTOR (ACR-2), PUTATIVE-RELATED-RELATED"/>
    <property type="match status" value="1"/>
</dbReference>
<proteinExistence type="predicted"/>
<dbReference type="HOGENOM" id="CLU_023254_3_1_1"/>
<dbReference type="PANTHER" id="PTHR37540:SF9">
    <property type="entry name" value="ZN(2)-C6 FUNGAL-TYPE DOMAIN-CONTAINING PROTEIN"/>
    <property type="match status" value="1"/>
</dbReference>
<dbReference type="AlphaFoldDB" id="A0A0C3DQL4"/>
<organism evidence="1 2">
    <name type="scientific">Oidiodendron maius (strain Zn)</name>
    <dbReference type="NCBI Taxonomy" id="913774"/>
    <lineage>
        <taxon>Eukaryota</taxon>
        <taxon>Fungi</taxon>
        <taxon>Dikarya</taxon>
        <taxon>Ascomycota</taxon>
        <taxon>Pezizomycotina</taxon>
        <taxon>Leotiomycetes</taxon>
        <taxon>Leotiomycetes incertae sedis</taxon>
        <taxon>Myxotrichaceae</taxon>
        <taxon>Oidiodendron</taxon>
    </lineage>
</organism>
<dbReference type="OrthoDB" id="4158087at2759"/>
<dbReference type="STRING" id="913774.A0A0C3DQL4"/>
<name>A0A0C3DQL4_OIDMZ</name>